<dbReference type="InterPro" id="IPR002105">
    <property type="entry name" value="Dockerin_1_rpt"/>
</dbReference>
<dbReference type="InterPro" id="IPR036439">
    <property type="entry name" value="Dockerin_dom_sf"/>
</dbReference>
<dbReference type="Pfam" id="PF07676">
    <property type="entry name" value="PD40"/>
    <property type="match status" value="3"/>
</dbReference>
<dbReference type="Pfam" id="PF17957">
    <property type="entry name" value="Big_7"/>
    <property type="match status" value="1"/>
</dbReference>
<accession>A0A7G9Z1Q9</accession>
<dbReference type="Gene3D" id="1.10.1330.10">
    <property type="entry name" value="Dockerin domain"/>
    <property type="match status" value="1"/>
</dbReference>
<reference evidence="3" key="1">
    <citation type="submission" date="2020-06" db="EMBL/GenBank/DDBJ databases">
        <title>Unique genomic features of the anaerobic methanotrophic archaea.</title>
        <authorList>
            <person name="Chadwick G.L."/>
            <person name="Skennerton C.T."/>
            <person name="Laso-Perez R."/>
            <person name="Leu A.O."/>
            <person name="Speth D.R."/>
            <person name="Yu H."/>
            <person name="Morgan-Lang C."/>
            <person name="Hatzenpichler R."/>
            <person name="Goudeau D."/>
            <person name="Malmstrom R."/>
            <person name="Brazelton W.J."/>
            <person name="Woyke T."/>
            <person name="Hallam S.J."/>
            <person name="Tyson G.W."/>
            <person name="Wegener G."/>
            <person name="Boetius A."/>
            <person name="Orphan V."/>
        </authorList>
    </citation>
    <scope>NUCLEOTIDE SEQUENCE</scope>
</reference>
<dbReference type="PANTHER" id="PTHR36842">
    <property type="entry name" value="PROTEIN TOLB HOMOLOG"/>
    <property type="match status" value="1"/>
</dbReference>
<dbReference type="EMBL" id="MT631569">
    <property type="protein sequence ID" value="QNO54193.1"/>
    <property type="molecule type" value="Genomic_DNA"/>
</dbReference>
<dbReference type="InterPro" id="IPR011659">
    <property type="entry name" value="WD40"/>
</dbReference>
<evidence type="ECO:0000313" key="3">
    <source>
        <dbReference type="EMBL" id="QNO54193.1"/>
    </source>
</evidence>
<dbReference type="Gene3D" id="2.120.10.30">
    <property type="entry name" value="TolB, C-terminal domain"/>
    <property type="match status" value="2"/>
</dbReference>
<dbReference type="SUPFAM" id="SSF52129">
    <property type="entry name" value="Caspase-like"/>
    <property type="match status" value="1"/>
</dbReference>
<dbReference type="SUPFAM" id="SSF82171">
    <property type="entry name" value="DPP6 N-terminal domain-like"/>
    <property type="match status" value="1"/>
</dbReference>
<dbReference type="PROSITE" id="PS50853">
    <property type="entry name" value="FN3"/>
    <property type="match status" value="1"/>
</dbReference>
<dbReference type="GO" id="GO:0046872">
    <property type="term" value="F:metal ion binding"/>
    <property type="evidence" value="ECO:0007669"/>
    <property type="project" value="InterPro"/>
</dbReference>
<dbReference type="GO" id="GO:0003993">
    <property type="term" value="F:acid phosphatase activity"/>
    <property type="evidence" value="ECO:0007669"/>
    <property type="project" value="InterPro"/>
</dbReference>
<dbReference type="InterPro" id="IPR011050">
    <property type="entry name" value="Pectin_lyase_fold/virulence"/>
</dbReference>
<dbReference type="SMART" id="SM00710">
    <property type="entry name" value="PbH1"/>
    <property type="match status" value="4"/>
</dbReference>
<dbReference type="InterPro" id="IPR013783">
    <property type="entry name" value="Ig-like_fold"/>
</dbReference>
<dbReference type="InterPro" id="IPR038490">
    <property type="entry name" value="Gingipain_propep_sf"/>
</dbReference>
<dbReference type="SMART" id="SM00060">
    <property type="entry name" value="FN3"/>
    <property type="match status" value="1"/>
</dbReference>
<dbReference type="SUPFAM" id="SSF63446">
    <property type="entry name" value="Type I dockerin domain"/>
    <property type="match status" value="1"/>
</dbReference>
<evidence type="ECO:0000259" key="2">
    <source>
        <dbReference type="PROSITE" id="PS50853"/>
    </source>
</evidence>
<dbReference type="InterPro" id="IPR039448">
    <property type="entry name" value="Beta_helix"/>
</dbReference>
<sequence length="1930" mass="210735">MKGKTVLSAVLAAIMILTIAASAVAATDDGEVTAFATTTCDSCSDCTNKLNGDYDTVVLTTDLINVKGSGITFGADDVVFDGGGHIIDGDDTGEFESGITMNGKSGNTIRNCVITDFESGITLYGSSKNEIYENEIRSNYYDGIWISEESNSNNIHHNIIEDNGKYGVFFSSNSNGNTFSENTVCSNPTDIHDSAKNSGDENVCDTTANWNDAGTTGCTRDCASMTPDLVITNISNDDGTICYEIQNIGDATASEGHYTTLFVDGLYQIKEQVDVDLAPGASVKRCFDYYTWNCTPPGDVVEVCADYGDFVDESDEENNCLNVTWRCTSPAPPGDAIIYHADYGAGIWRIDPDGSENTQLSDHGWFAEYSPENSKIAFGEYYQNGIWVMNADGTGQVKLTSSGNAPTWSPDGTRIAYHVGGTTVTDRRIWVMDADGSNAHKLSESPGDFPAWSPDGTKIAYCGEVEKDIRLIHPDGTGDTQLCADGALPAWSPDGKKIAHRSLTDGCIWTMNADGSGNVKISTNSGKHPAWSSDGAKIAYEGTTGIWVIGADGTDEHLINQGGHAPDWMSPGIVGELPDLVITDVWEGDDGGICYQIRNIGEVTAPKGHYVFLLIDGIEVAGDPIDSELGPGKRLKRCINYAWQCSPPDDTITVCADHSDRVDETDETNNCRNERWKCDETPPVIVSGPVVSEVTQSSVTISWTTDEYSDSVARFGRTAGMYEDQKFSLKMKQEHKVILKDLLPSTTYRYLVESTDASENTVVSQDGLFETSPLPDDEPPVVHALNITRGKGDFLYYEMSADATDNIGVERVEFYIDGKLIGTDYSAPYQCHMAPVIIGMTREEFFGVHMAEAVVFDRSACHSTSQRVFDPPDECRWISIDFEYPYPDRTLYTDGDVVPDGTTVPIKVYAAVHTQGIGYDWMGGDFAMEEISAVSRVEFYVNGVLIGTEYPPSNDEYFNHIYTCDWDASGFPPRTHAIMVKAIASEDCERRVRRDVEIEHGEPSLDVKREVTRIGNCFRVELTVENHGTLSAQFDRIEDNVDGFQPIEKSTAEYDVITRCSDDGRDCDIEIDLPGSSFTLEPGEDIHVEYLAVPVLYRHTIEYAIGAEEVRIVGSSVERFDRPCTLTSGGELLSSSVDPAIGSSDYLIVTYPPRLFGQYVDDDVNELLSSMASLGKEKGGVLGYLDSLNRFVFKDLIEPGGDWSNRLRDDWTSEGYLLIVGETEIVPSLTTYDRDIRDATVSWTGGHVFPVTCVDNYYADISGDDNLPELIVARIIGDSADQLITPIETSLLDQFERTDAFVISGTGSGQSSFETNADEVASIIDDEFTVDLMHGGDYANDAARLTQFTTRAQDKDVLFYRNHGSVGCWSHTICTWNFPVNFGNSYPFAFGSVCLSGHFEGSYCIGEAFLDSGAGVYLGATEGSGRSANNDAGKKFFNRWIDSPKSLGQAFKETKRELGTSNDYKRLWVLEYNLYGDPKYGSSASDSADSISSSTTLSQKASWQPISSFEVTVPDYEVTTIDGLDHVEIPDGQLLLVPDMSMVPYYVTSIDYTSGYEVDDVVLTERSGLTIATGLDLPIVSMDPGADGSEKLETPSESTGAEWYPEEEYHWEVIENPNGSTTLLVMMYPFYYNPLTTDVEFYKNYKFEINYTTSNVEIAALRTDKDTYQQGDDVLVNLWLNNSGDAQDVLVDAVVKAGGSGEIASGLLLQTLRGFEGIASFSPHWDSSGVDPGYYFVEVTLKDISGDVLDRTTEMFRLGISFGKITSFTATPECFDIGDEIEIEMAFENNGTVKITGTAVIRVLNSTGYATEEFRHNVTNLTPSGSVSFSDAWDTSGAEAVSSYTIIGYVLYDSRSTDPAAVTVRNIVMGDLNSDGEITHADAGIALRLAASGEYDPAADVDCDGEVSALDALMIAQIAAGNIELEGCET</sequence>
<dbReference type="Gene3D" id="2.160.20.10">
    <property type="entry name" value="Single-stranded right-handed beta-helix, Pectin lyase-like"/>
    <property type="match status" value="1"/>
</dbReference>
<comment type="similarity">
    <text evidence="1">Belongs to the TolB family.</text>
</comment>
<feature type="domain" description="Fibronectin type-III" evidence="2">
    <location>
        <begin position="682"/>
        <end position="774"/>
    </location>
</feature>
<dbReference type="InterPro" id="IPR006626">
    <property type="entry name" value="PbH1"/>
</dbReference>
<dbReference type="Pfam" id="PF07705">
    <property type="entry name" value="CARDB"/>
    <property type="match status" value="2"/>
</dbReference>
<dbReference type="InterPro" id="IPR029030">
    <property type="entry name" value="Caspase-like_dom_sf"/>
</dbReference>
<dbReference type="NCBIfam" id="TIGR03804">
    <property type="entry name" value="para_beta_helix"/>
    <property type="match status" value="1"/>
</dbReference>
<proteinExistence type="inferred from homology"/>
<organism evidence="3">
    <name type="scientific">Candidatus Methanophaga sp. ANME-1 ERB7</name>
    <dbReference type="NCBI Taxonomy" id="2759913"/>
    <lineage>
        <taxon>Archaea</taxon>
        <taxon>Methanobacteriati</taxon>
        <taxon>Methanobacteriota</taxon>
        <taxon>Stenosarchaea group</taxon>
        <taxon>Methanomicrobia</taxon>
        <taxon>Candidatus Methanophagales</taxon>
        <taxon>Candidatus Methanophagaceae</taxon>
        <taxon>Candidatus Methanophaga</taxon>
    </lineage>
</organism>
<dbReference type="InterPro" id="IPR022441">
    <property type="entry name" value="Para_beta_helix_rpt-2"/>
</dbReference>
<dbReference type="CDD" id="cd00063">
    <property type="entry name" value="FN3"/>
    <property type="match status" value="1"/>
</dbReference>
<gene>
    <name evidence="3" type="primary">tolB</name>
    <name evidence="3" type="ORF">HDCMKPKE_00002</name>
</gene>
<protein>
    <submittedName>
        <fullName evidence="3">Tol-Pal system protein TolB</fullName>
    </submittedName>
</protein>
<dbReference type="SUPFAM" id="SSF51126">
    <property type="entry name" value="Pectin lyase-like"/>
    <property type="match status" value="1"/>
</dbReference>
<dbReference type="Gene3D" id="2.60.40.10">
    <property type="entry name" value="Immunoglobulins"/>
    <property type="match status" value="4"/>
</dbReference>
<dbReference type="Pfam" id="PF00404">
    <property type="entry name" value="Dockerin_1"/>
    <property type="match status" value="1"/>
</dbReference>
<dbReference type="PANTHER" id="PTHR36842:SF1">
    <property type="entry name" value="PROTEIN TOLB"/>
    <property type="match status" value="1"/>
</dbReference>
<dbReference type="GO" id="GO:0004553">
    <property type="term" value="F:hydrolase activity, hydrolyzing O-glycosyl compounds"/>
    <property type="evidence" value="ECO:0007669"/>
    <property type="project" value="InterPro"/>
</dbReference>
<dbReference type="InterPro" id="IPR012334">
    <property type="entry name" value="Pectin_lyas_fold"/>
</dbReference>
<dbReference type="Gene3D" id="2.60.40.380">
    <property type="entry name" value="Purple acid phosphatase-like, N-terminal"/>
    <property type="match status" value="1"/>
</dbReference>
<dbReference type="InterPro" id="IPR011635">
    <property type="entry name" value="CARDB"/>
</dbReference>
<dbReference type="Pfam" id="PF13229">
    <property type="entry name" value="Beta_helix"/>
    <property type="match status" value="1"/>
</dbReference>
<dbReference type="InterPro" id="IPR008963">
    <property type="entry name" value="Purple_acid_Pase-like_N"/>
</dbReference>
<evidence type="ECO:0000256" key="1">
    <source>
        <dbReference type="ARBA" id="ARBA00009820"/>
    </source>
</evidence>
<dbReference type="Gene3D" id="2.60.40.3800">
    <property type="match status" value="1"/>
</dbReference>
<dbReference type="InterPro" id="IPR011042">
    <property type="entry name" value="6-blade_b-propeller_TolB-like"/>
</dbReference>
<name>A0A7G9Z1Q9_9EURY</name>
<dbReference type="InterPro" id="IPR003961">
    <property type="entry name" value="FN3_dom"/>
</dbReference>
<dbReference type="GO" id="GO:0000272">
    <property type="term" value="P:polysaccharide catabolic process"/>
    <property type="evidence" value="ECO:0007669"/>
    <property type="project" value="InterPro"/>
</dbReference>
<dbReference type="SUPFAM" id="SSF49363">
    <property type="entry name" value="Purple acid phosphatase, N-terminal domain"/>
    <property type="match status" value="1"/>
</dbReference>
<dbReference type="CDD" id="cd14256">
    <property type="entry name" value="Dockerin_I"/>
    <property type="match status" value="1"/>
</dbReference>